<dbReference type="Proteomes" id="UP000232883">
    <property type="component" value="Chromosome"/>
</dbReference>
<gene>
    <name evidence="5" type="primary">cas6</name>
    <name evidence="5" type="ORF">CWM47_35710</name>
</gene>
<dbReference type="InterPro" id="IPR045747">
    <property type="entry name" value="CRISPR-assoc_prot_Cas6_N_sf"/>
</dbReference>
<evidence type="ECO:0000256" key="2">
    <source>
        <dbReference type="ARBA" id="ARBA00022884"/>
    </source>
</evidence>
<accession>A0A2K8ZA23</accession>
<dbReference type="Gene3D" id="3.30.70.1890">
    <property type="match status" value="1"/>
</dbReference>
<dbReference type="NCBIfam" id="TIGR01877">
    <property type="entry name" value="cas_cas6"/>
    <property type="match status" value="1"/>
</dbReference>
<dbReference type="KEGG" id="spir:CWM47_35710"/>
<organism evidence="5 6">
    <name type="scientific">Spirosoma pollinicola</name>
    <dbReference type="NCBI Taxonomy" id="2057025"/>
    <lineage>
        <taxon>Bacteria</taxon>
        <taxon>Pseudomonadati</taxon>
        <taxon>Bacteroidota</taxon>
        <taxon>Cytophagia</taxon>
        <taxon>Cytophagales</taxon>
        <taxon>Cytophagaceae</taxon>
        <taxon>Spirosoma</taxon>
    </lineage>
</organism>
<evidence type="ECO:0000313" key="5">
    <source>
        <dbReference type="EMBL" id="AUD06726.1"/>
    </source>
</evidence>
<dbReference type="Gene3D" id="3.30.70.1900">
    <property type="match status" value="1"/>
</dbReference>
<dbReference type="InterPro" id="IPR010156">
    <property type="entry name" value="CRISPR-assoc_prot_Cas6"/>
</dbReference>
<dbReference type="OrthoDB" id="956004at2"/>
<dbReference type="CDD" id="cd21140">
    <property type="entry name" value="Cas6_I-like"/>
    <property type="match status" value="1"/>
</dbReference>
<feature type="domain" description="CRISPR associated protein Cas6 C-terminal" evidence="4">
    <location>
        <begin position="110"/>
        <end position="220"/>
    </location>
</feature>
<dbReference type="RefSeq" id="WP_100993261.1">
    <property type="nucleotide sequence ID" value="NZ_CP025096.1"/>
</dbReference>
<evidence type="ECO:0000313" key="6">
    <source>
        <dbReference type="Proteomes" id="UP000232883"/>
    </source>
</evidence>
<dbReference type="AlphaFoldDB" id="A0A2K8ZA23"/>
<evidence type="ECO:0000256" key="1">
    <source>
        <dbReference type="ARBA" id="ARBA00005937"/>
    </source>
</evidence>
<dbReference type="PANTHER" id="PTHR36984:SF1">
    <property type="entry name" value="CRISPR-ASSOCIATED ENDORIBONUCLEASE CAS6 1"/>
    <property type="match status" value="1"/>
</dbReference>
<keyword evidence="6" id="KW-1185">Reference proteome</keyword>
<dbReference type="InterPro" id="IPR049435">
    <property type="entry name" value="Cas_Cas6_C"/>
</dbReference>
<dbReference type="GO" id="GO:0003723">
    <property type="term" value="F:RNA binding"/>
    <property type="evidence" value="ECO:0007669"/>
    <property type="project" value="UniProtKB-KW"/>
</dbReference>
<proteinExistence type="inferred from homology"/>
<dbReference type="Pfam" id="PF01881">
    <property type="entry name" value="Cas_Cas6_C"/>
    <property type="match status" value="1"/>
</dbReference>
<dbReference type="EMBL" id="CP025096">
    <property type="protein sequence ID" value="AUD06726.1"/>
    <property type="molecule type" value="Genomic_DNA"/>
</dbReference>
<dbReference type="GO" id="GO:0051607">
    <property type="term" value="P:defense response to virus"/>
    <property type="evidence" value="ECO:0007669"/>
    <property type="project" value="UniProtKB-KW"/>
</dbReference>
<dbReference type="PANTHER" id="PTHR36984">
    <property type="entry name" value="CRISPR-ASSOCIATED ENDORIBONUCLEASE CAS6 1"/>
    <property type="match status" value="1"/>
</dbReference>
<keyword evidence="3" id="KW-0051">Antiviral defense</keyword>
<comment type="similarity">
    <text evidence="1">Belongs to the CRISPR-associated protein Cas6/Cse3/CasE family.</text>
</comment>
<reference evidence="5 6" key="1">
    <citation type="submission" date="2017-11" db="EMBL/GenBank/DDBJ databases">
        <title>Taxonomic description and genome sequences of Spirosoma HA7 sp. nov., isolated from pollen microhabitat of Corylus avellana.</title>
        <authorList>
            <person name="Ambika Manirajan B."/>
            <person name="Suarez C."/>
            <person name="Ratering S."/>
            <person name="Geissler-Plaum R."/>
            <person name="Cardinale M."/>
            <person name="Sylvia S."/>
        </authorList>
    </citation>
    <scope>NUCLEOTIDE SEQUENCE [LARGE SCALE GENOMIC DNA]</scope>
    <source>
        <strain evidence="5 6">HA7</strain>
    </source>
</reference>
<dbReference type="GO" id="GO:0016788">
    <property type="term" value="F:hydrolase activity, acting on ester bonds"/>
    <property type="evidence" value="ECO:0007669"/>
    <property type="project" value="InterPro"/>
</dbReference>
<name>A0A2K8ZA23_9BACT</name>
<evidence type="ECO:0000256" key="3">
    <source>
        <dbReference type="ARBA" id="ARBA00023118"/>
    </source>
</evidence>
<protein>
    <submittedName>
        <fullName evidence="5">CRISPR-associated endoribonuclease Cas6</fullName>
    </submittedName>
</protein>
<sequence length="222" mass="24904">MRLQLNLTSNTQPVPFTYLYNLVGSLHKWIGENNLLHDGMSLYSFGRLTGAEKIGKHLYFPNGSTLSISFQNSDHAWAMAKGILKDDSLAFGMRVIEANEMPIPSFENRVRLATDGEIVVRTKRPDGSRQYLLWSDEAANEKMTQLMRKKLQAAGYNESHQTINIRFDRDYPKARTRLMDVKGIKHRGSICPVIIEGTPEAIEFAWLVGVGELTGSGFGALV</sequence>
<evidence type="ECO:0000259" key="4">
    <source>
        <dbReference type="Pfam" id="PF01881"/>
    </source>
</evidence>
<keyword evidence="2" id="KW-0694">RNA-binding</keyword>